<gene>
    <name evidence="6" type="ORF">HNR09_000473</name>
</gene>
<dbReference type="PANTHER" id="PTHR42934">
    <property type="entry name" value="GLYCOLATE OXIDASE SUBUNIT GLCD"/>
    <property type="match status" value="1"/>
</dbReference>
<evidence type="ECO:0000259" key="5">
    <source>
        <dbReference type="PROSITE" id="PS51387"/>
    </source>
</evidence>
<dbReference type="RefSeq" id="WP_179540595.1">
    <property type="nucleotide sequence ID" value="NZ_BAAALL010000004.1"/>
</dbReference>
<dbReference type="Gene3D" id="1.10.45.10">
    <property type="entry name" value="Vanillyl-alcohol Oxidase, Chain A, domain 4"/>
    <property type="match status" value="1"/>
</dbReference>
<dbReference type="EC" id="1.1.3.15" evidence="6"/>
<evidence type="ECO:0000313" key="7">
    <source>
        <dbReference type="Proteomes" id="UP000535437"/>
    </source>
</evidence>
<feature type="domain" description="FAD-binding PCMH-type" evidence="5">
    <location>
        <begin position="42"/>
        <end position="221"/>
    </location>
</feature>
<organism evidence="6 7">
    <name type="scientific">Nesterenkonia xinjiangensis</name>
    <dbReference type="NCBI Taxonomy" id="225327"/>
    <lineage>
        <taxon>Bacteria</taxon>
        <taxon>Bacillati</taxon>
        <taxon>Actinomycetota</taxon>
        <taxon>Actinomycetes</taxon>
        <taxon>Micrococcales</taxon>
        <taxon>Micrococcaceae</taxon>
        <taxon>Nesterenkonia</taxon>
    </lineage>
</organism>
<keyword evidence="7" id="KW-1185">Reference proteome</keyword>
<dbReference type="InterPro" id="IPR004113">
    <property type="entry name" value="FAD-bd_oxidored_4_C"/>
</dbReference>
<dbReference type="Pfam" id="PF02913">
    <property type="entry name" value="FAD-oxidase_C"/>
    <property type="match status" value="1"/>
</dbReference>
<evidence type="ECO:0000256" key="4">
    <source>
        <dbReference type="ARBA" id="ARBA00023002"/>
    </source>
</evidence>
<proteinExistence type="predicted"/>
<dbReference type="InterPro" id="IPR006094">
    <property type="entry name" value="Oxid_FAD_bind_N"/>
</dbReference>
<protein>
    <submittedName>
        <fullName evidence="6">Glycolate oxidase</fullName>
        <ecNumber evidence="6">1.1.3.15</ecNumber>
    </submittedName>
</protein>
<sequence length="460" mass="47939">MTPLPAVDSPVIAELHAALPGRVTTDPSGLVALSTDKSGHRGEGVPLAAVHAQSVEDVQQVCQIASAHRTPVVTRGAGTGLSGGATAGAGEIVLSLERMDQVLEISEGNRLAVVQAGVINGRLDEHLAPHGLWWSPDPASKDISTVGGNIAMNAGGLLCAKYGVTRESVLALKVVLADGRLLEVGHRTVKGVTGYDLTALMIGSEGTLGIIVEATLALRPAVTGDTPTLGAVFPSIVDAAAAAAEVVRAGHVPAAMELLDRPCLDAIAAHTGKELAPGGQAYLLLQHDGAAALEEIASTAEILARHRAQLTHATDQADSERLFALRRLMFPSLQALGSLLIEDVAVPRDRLAEAFAEIRRIEEEFGLSIPTAAHAGDGNLHPTFTFTGEIVPPQIWEAAGRIFEMALAMGGTLTGEHGVGLLKRRWLADELGADQMDLQQQIKAVFDPAGILNPGKIFTP</sequence>
<evidence type="ECO:0000256" key="2">
    <source>
        <dbReference type="ARBA" id="ARBA00022630"/>
    </source>
</evidence>
<name>A0A7Z0KAY5_9MICC</name>
<dbReference type="Gene3D" id="3.30.465.10">
    <property type="match status" value="1"/>
</dbReference>
<accession>A0A7Z0KAY5</accession>
<dbReference type="AlphaFoldDB" id="A0A7Z0KAY5"/>
<dbReference type="PANTHER" id="PTHR42934:SF2">
    <property type="entry name" value="GLYCOLATE OXIDASE SUBUNIT GLCD"/>
    <property type="match status" value="1"/>
</dbReference>
<dbReference type="Pfam" id="PF01565">
    <property type="entry name" value="FAD_binding_4"/>
    <property type="match status" value="1"/>
</dbReference>
<dbReference type="Proteomes" id="UP000535437">
    <property type="component" value="Unassembled WGS sequence"/>
</dbReference>
<dbReference type="SUPFAM" id="SSF56176">
    <property type="entry name" value="FAD-binding/transporter-associated domain-like"/>
    <property type="match status" value="1"/>
</dbReference>
<keyword evidence="4 6" id="KW-0560">Oxidoreductase</keyword>
<dbReference type="Gene3D" id="3.30.70.2740">
    <property type="match status" value="1"/>
</dbReference>
<dbReference type="GO" id="GO:0071949">
    <property type="term" value="F:FAD binding"/>
    <property type="evidence" value="ECO:0007669"/>
    <property type="project" value="InterPro"/>
</dbReference>
<keyword evidence="3" id="KW-0274">FAD</keyword>
<dbReference type="InterPro" id="IPR016166">
    <property type="entry name" value="FAD-bd_PCMH"/>
</dbReference>
<dbReference type="PROSITE" id="PS51387">
    <property type="entry name" value="FAD_PCMH"/>
    <property type="match status" value="1"/>
</dbReference>
<comment type="caution">
    <text evidence="6">The sequence shown here is derived from an EMBL/GenBank/DDBJ whole genome shotgun (WGS) entry which is preliminary data.</text>
</comment>
<dbReference type="FunFam" id="1.10.45.10:FF:000001">
    <property type="entry name" value="D-lactate dehydrogenase mitochondrial"/>
    <property type="match status" value="1"/>
</dbReference>
<keyword evidence="2" id="KW-0285">Flavoprotein</keyword>
<dbReference type="InterPro" id="IPR016164">
    <property type="entry name" value="FAD-linked_Oxase-like_C"/>
</dbReference>
<dbReference type="GO" id="GO:0003973">
    <property type="term" value="F:(S)-2-hydroxy-acid oxidase activity"/>
    <property type="evidence" value="ECO:0007669"/>
    <property type="project" value="UniProtKB-EC"/>
</dbReference>
<dbReference type="InterPro" id="IPR036318">
    <property type="entry name" value="FAD-bd_PCMH-like_sf"/>
</dbReference>
<dbReference type="InterPro" id="IPR051914">
    <property type="entry name" value="FAD-linked_OxidoTrans_Type4"/>
</dbReference>
<comment type="cofactor">
    <cofactor evidence="1">
        <name>FAD</name>
        <dbReference type="ChEBI" id="CHEBI:57692"/>
    </cofactor>
</comment>
<dbReference type="SUPFAM" id="SSF55103">
    <property type="entry name" value="FAD-linked oxidases, C-terminal domain"/>
    <property type="match status" value="1"/>
</dbReference>
<dbReference type="EMBL" id="JACCFY010000001">
    <property type="protein sequence ID" value="NYJ77062.1"/>
    <property type="molecule type" value="Genomic_DNA"/>
</dbReference>
<dbReference type="InterPro" id="IPR016171">
    <property type="entry name" value="Vanillyl_alc_oxidase_C-sub2"/>
</dbReference>
<evidence type="ECO:0000313" key="6">
    <source>
        <dbReference type="EMBL" id="NYJ77062.1"/>
    </source>
</evidence>
<evidence type="ECO:0000256" key="3">
    <source>
        <dbReference type="ARBA" id="ARBA00022827"/>
    </source>
</evidence>
<dbReference type="InterPro" id="IPR016169">
    <property type="entry name" value="FAD-bd_PCMH_sub2"/>
</dbReference>
<evidence type="ECO:0000256" key="1">
    <source>
        <dbReference type="ARBA" id="ARBA00001974"/>
    </source>
</evidence>
<reference evidence="6 7" key="1">
    <citation type="submission" date="2020-07" db="EMBL/GenBank/DDBJ databases">
        <title>Sequencing the genomes of 1000 actinobacteria strains.</title>
        <authorList>
            <person name="Klenk H.-P."/>
        </authorList>
    </citation>
    <scope>NUCLEOTIDE SEQUENCE [LARGE SCALE GENOMIC DNA]</scope>
    <source>
        <strain evidence="6 7">DSM 15475</strain>
    </source>
</reference>